<organism evidence="4 5">
    <name type="scientific">Mesorhizobium montanum</name>
    <dbReference type="NCBI Taxonomy" id="3072323"/>
    <lineage>
        <taxon>Bacteria</taxon>
        <taxon>Pseudomonadati</taxon>
        <taxon>Pseudomonadota</taxon>
        <taxon>Alphaproteobacteria</taxon>
        <taxon>Hyphomicrobiales</taxon>
        <taxon>Phyllobacteriaceae</taxon>
        <taxon>Mesorhizobium</taxon>
    </lineage>
</organism>
<evidence type="ECO:0000256" key="1">
    <source>
        <dbReference type="ARBA" id="ARBA00006484"/>
    </source>
</evidence>
<dbReference type="SUPFAM" id="SSF51735">
    <property type="entry name" value="NAD(P)-binding Rossmann-fold domains"/>
    <property type="match status" value="1"/>
</dbReference>
<evidence type="ECO:0000259" key="3">
    <source>
        <dbReference type="SMART" id="SM00822"/>
    </source>
</evidence>
<proteinExistence type="inferred from homology"/>
<dbReference type="SMART" id="SM00822">
    <property type="entry name" value="PKS_KR"/>
    <property type="match status" value="1"/>
</dbReference>
<dbReference type="Pfam" id="PF13561">
    <property type="entry name" value="adh_short_C2"/>
    <property type="match status" value="1"/>
</dbReference>
<protein>
    <submittedName>
        <fullName evidence="4">SDR family oxidoreductase</fullName>
    </submittedName>
</protein>
<evidence type="ECO:0000313" key="5">
    <source>
        <dbReference type="Proteomes" id="UP001276840"/>
    </source>
</evidence>
<dbReference type="PRINTS" id="PR00080">
    <property type="entry name" value="SDRFAMILY"/>
</dbReference>
<dbReference type="PRINTS" id="PR00081">
    <property type="entry name" value="GDHRDH"/>
</dbReference>
<dbReference type="Proteomes" id="UP001276840">
    <property type="component" value="Unassembled WGS sequence"/>
</dbReference>
<evidence type="ECO:0000256" key="2">
    <source>
        <dbReference type="ARBA" id="ARBA00023002"/>
    </source>
</evidence>
<dbReference type="InterPro" id="IPR036291">
    <property type="entry name" value="NAD(P)-bd_dom_sf"/>
</dbReference>
<dbReference type="RefSeq" id="WP_320237186.1">
    <property type="nucleotide sequence ID" value="NZ_JAVIJF010000056.1"/>
</dbReference>
<dbReference type="PANTHER" id="PTHR42760:SF115">
    <property type="entry name" value="3-OXOACYL-[ACYL-CARRIER-PROTEIN] REDUCTASE FABG"/>
    <property type="match status" value="1"/>
</dbReference>
<dbReference type="Gene3D" id="3.40.50.720">
    <property type="entry name" value="NAD(P)-binding Rossmann-like Domain"/>
    <property type="match status" value="1"/>
</dbReference>
<reference evidence="4 5" key="1">
    <citation type="submission" date="2023-08" db="EMBL/GenBank/DDBJ databases">
        <title>Implementing the SeqCode for naming new Mesorhizobium species isolated from Vachellia karroo root nodules.</title>
        <authorList>
            <person name="Van Lill M."/>
        </authorList>
    </citation>
    <scope>NUCLEOTIDE SEQUENCE [LARGE SCALE GENOMIC DNA]</scope>
    <source>
        <strain evidence="4 5">MSK 1335</strain>
    </source>
</reference>
<comment type="similarity">
    <text evidence="1">Belongs to the short-chain dehydrogenases/reductases (SDR) family.</text>
</comment>
<dbReference type="EMBL" id="JAVIJF010000056">
    <property type="protein sequence ID" value="MDX8529316.1"/>
    <property type="molecule type" value="Genomic_DNA"/>
</dbReference>
<name>A0ABU4ZZF7_9HYPH</name>
<keyword evidence="5" id="KW-1185">Reference proteome</keyword>
<sequence>MPHMERPSNSKFDLTRKTALVTGGGRGIGLQIALTLQQAGADIVLTGTDGIRVAEAADQFPIKPQVYQLDVTDSQAVRDLAGEIGLCPDILVNNAGVSRAAPTNQTTDEDWRAVLSVNLDGVFFCSRAFGSAMAERGSGAIVNISSMCGEIVTRQRSVVTSYNASKAGVNMVTKTLACEWAKAGVRVNAVAPGFVQSDMTARYPKETLAQWCDQTPMGRLGLPHEIASAAHFLASDASSYITETVLLVDGGYTCW</sequence>
<accession>A0ABU4ZZF7</accession>
<gene>
    <name evidence="4" type="ORF">RFM68_33360</name>
</gene>
<keyword evidence="2" id="KW-0560">Oxidoreductase</keyword>
<dbReference type="InterPro" id="IPR002347">
    <property type="entry name" value="SDR_fam"/>
</dbReference>
<feature type="domain" description="Ketoreductase" evidence="3">
    <location>
        <begin position="17"/>
        <end position="150"/>
    </location>
</feature>
<comment type="caution">
    <text evidence="4">The sequence shown here is derived from an EMBL/GenBank/DDBJ whole genome shotgun (WGS) entry which is preliminary data.</text>
</comment>
<evidence type="ECO:0000313" key="4">
    <source>
        <dbReference type="EMBL" id="MDX8529316.1"/>
    </source>
</evidence>
<dbReference type="PANTHER" id="PTHR42760">
    <property type="entry name" value="SHORT-CHAIN DEHYDROGENASES/REDUCTASES FAMILY MEMBER"/>
    <property type="match status" value="1"/>
</dbReference>
<dbReference type="InterPro" id="IPR057326">
    <property type="entry name" value="KR_dom"/>
</dbReference>